<protein>
    <submittedName>
        <fullName evidence="2">Uncharacterized protein</fullName>
    </submittedName>
</protein>
<dbReference type="Proteomes" id="UP001055111">
    <property type="component" value="Unassembled WGS sequence"/>
</dbReference>
<accession>A0AA37IBE0</accession>
<gene>
    <name evidence="2" type="ORF">CBA19CS42_15895</name>
</gene>
<sequence length="104" mass="11029">MGVETHHIDSLDAITPEGCAAAIHLAVRVHVKNDAAADALAELRTINVNGRLKTADAASRTGANRFVFVSGIKALAELDPGHRLTEPTHAIHPNRTACPKPKPK</sequence>
<dbReference type="EMBL" id="BPUS01000005">
    <property type="protein sequence ID" value="GJH26017.1"/>
    <property type="molecule type" value="Genomic_DNA"/>
</dbReference>
<proteinExistence type="predicted"/>
<dbReference type="Gene3D" id="3.40.50.720">
    <property type="entry name" value="NAD(P)-binding Rossmann-like Domain"/>
    <property type="match status" value="1"/>
</dbReference>
<dbReference type="InterPro" id="IPR036291">
    <property type="entry name" value="NAD(P)-bd_dom_sf"/>
</dbReference>
<comment type="caution">
    <text evidence="2">The sequence shown here is derived from an EMBL/GenBank/DDBJ whole genome shotgun (WGS) entry which is preliminary data.</text>
</comment>
<dbReference type="SUPFAM" id="SSF51735">
    <property type="entry name" value="NAD(P)-binding Rossmann-fold domains"/>
    <property type="match status" value="1"/>
</dbReference>
<reference evidence="2" key="1">
    <citation type="submission" date="2022-09" db="EMBL/GenBank/DDBJ databases">
        <title>Isolation and characterization of 3-chlorobenzoate degrading bacteria from soils in Shizuoka.</title>
        <authorList>
            <person name="Ifat A."/>
            <person name="Ogawa N."/>
            <person name="Kimbara K."/>
            <person name="Moriuchi R."/>
            <person name="Dohra H."/>
            <person name="Shintani M."/>
        </authorList>
    </citation>
    <scope>NUCLEOTIDE SEQUENCE</scope>
    <source>
        <strain evidence="2">19CS4-2</strain>
    </source>
</reference>
<organism evidence="2 3">
    <name type="scientific">Caballeronia novacaledonica</name>
    <dbReference type="NCBI Taxonomy" id="1544861"/>
    <lineage>
        <taxon>Bacteria</taxon>
        <taxon>Pseudomonadati</taxon>
        <taxon>Pseudomonadota</taxon>
        <taxon>Betaproteobacteria</taxon>
        <taxon>Burkholderiales</taxon>
        <taxon>Burkholderiaceae</taxon>
        <taxon>Caballeronia</taxon>
    </lineage>
</organism>
<feature type="region of interest" description="Disordered" evidence="1">
    <location>
        <begin position="84"/>
        <end position="104"/>
    </location>
</feature>
<dbReference type="AlphaFoldDB" id="A0AA37IBE0"/>
<evidence type="ECO:0000256" key="1">
    <source>
        <dbReference type="SAM" id="MobiDB-lite"/>
    </source>
</evidence>
<name>A0AA37IBE0_9BURK</name>
<evidence type="ECO:0000313" key="3">
    <source>
        <dbReference type="Proteomes" id="UP001055111"/>
    </source>
</evidence>
<evidence type="ECO:0000313" key="2">
    <source>
        <dbReference type="EMBL" id="GJH26017.1"/>
    </source>
</evidence>
<dbReference type="RefSeq" id="WP_238212634.1">
    <property type="nucleotide sequence ID" value="NZ_BPUS01000005.1"/>
</dbReference>